<keyword evidence="2 4" id="KW-0863">Zinc-finger</keyword>
<dbReference type="InterPro" id="IPR044817">
    <property type="entry name" value="SBP-like"/>
</dbReference>
<proteinExistence type="predicted"/>
<name>A0A9D4X4N4_PEA</name>
<organism evidence="6 7">
    <name type="scientific">Pisum sativum</name>
    <name type="common">Garden pea</name>
    <name type="synonym">Lathyrus oleraceus</name>
    <dbReference type="NCBI Taxonomy" id="3888"/>
    <lineage>
        <taxon>Eukaryota</taxon>
        <taxon>Viridiplantae</taxon>
        <taxon>Streptophyta</taxon>
        <taxon>Embryophyta</taxon>
        <taxon>Tracheophyta</taxon>
        <taxon>Spermatophyta</taxon>
        <taxon>Magnoliopsida</taxon>
        <taxon>eudicotyledons</taxon>
        <taxon>Gunneridae</taxon>
        <taxon>Pentapetalae</taxon>
        <taxon>rosids</taxon>
        <taxon>fabids</taxon>
        <taxon>Fabales</taxon>
        <taxon>Fabaceae</taxon>
        <taxon>Papilionoideae</taxon>
        <taxon>50 kb inversion clade</taxon>
        <taxon>NPAAA clade</taxon>
        <taxon>Hologalegina</taxon>
        <taxon>IRL clade</taxon>
        <taxon>Fabeae</taxon>
        <taxon>Lathyrus</taxon>
    </lineage>
</organism>
<evidence type="ECO:0000256" key="1">
    <source>
        <dbReference type="ARBA" id="ARBA00022723"/>
    </source>
</evidence>
<evidence type="ECO:0000256" key="4">
    <source>
        <dbReference type="PROSITE-ProRule" id="PRU00470"/>
    </source>
</evidence>
<dbReference type="InterPro" id="IPR004333">
    <property type="entry name" value="SBP_dom"/>
</dbReference>
<dbReference type="AlphaFoldDB" id="A0A9D4X4N4"/>
<dbReference type="GO" id="GO:0008270">
    <property type="term" value="F:zinc ion binding"/>
    <property type="evidence" value="ECO:0007669"/>
    <property type="project" value="UniProtKB-KW"/>
</dbReference>
<keyword evidence="1" id="KW-0479">Metal-binding</keyword>
<protein>
    <recommendedName>
        <fullName evidence="5">SBP-type domain-containing protein</fullName>
    </recommendedName>
</protein>
<keyword evidence="3" id="KW-0862">Zinc</keyword>
<reference evidence="6 7" key="1">
    <citation type="journal article" date="2022" name="Nat. Genet.">
        <title>Improved pea reference genome and pan-genome highlight genomic features and evolutionary characteristics.</title>
        <authorList>
            <person name="Yang T."/>
            <person name="Liu R."/>
            <person name="Luo Y."/>
            <person name="Hu S."/>
            <person name="Wang D."/>
            <person name="Wang C."/>
            <person name="Pandey M.K."/>
            <person name="Ge S."/>
            <person name="Xu Q."/>
            <person name="Li N."/>
            <person name="Li G."/>
            <person name="Huang Y."/>
            <person name="Saxena R.K."/>
            <person name="Ji Y."/>
            <person name="Li M."/>
            <person name="Yan X."/>
            <person name="He Y."/>
            <person name="Liu Y."/>
            <person name="Wang X."/>
            <person name="Xiang C."/>
            <person name="Varshney R.K."/>
            <person name="Ding H."/>
            <person name="Gao S."/>
            <person name="Zong X."/>
        </authorList>
    </citation>
    <scope>NUCLEOTIDE SEQUENCE [LARGE SCALE GENOMIC DNA]</scope>
    <source>
        <strain evidence="6 7">cv. Zhongwan 6</strain>
    </source>
</reference>
<dbReference type="EMBL" id="JAMSHJ010000005">
    <property type="protein sequence ID" value="KAI5412120.1"/>
    <property type="molecule type" value="Genomic_DNA"/>
</dbReference>
<dbReference type="Proteomes" id="UP001058974">
    <property type="component" value="Chromosome 5"/>
</dbReference>
<evidence type="ECO:0000313" key="7">
    <source>
        <dbReference type="Proteomes" id="UP001058974"/>
    </source>
</evidence>
<evidence type="ECO:0000259" key="5">
    <source>
        <dbReference type="PROSITE" id="PS51141"/>
    </source>
</evidence>
<dbReference type="Gramene" id="Psat05G0697600-T1">
    <property type="protein sequence ID" value="KAI5412120.1"/>
    <property type="gene ID" value="KIW84_056976"/>
</dbReference>
<evidence type="ECO:0000256" key="3">
    <source>
        <dbReference type="ARBA" id="ARBA00022833"/>
    </source>
</evidence>
<keyword evidence="7" id="KW-1185">Reference proteome</keyword>
<feature type="domain" description="SBP-type" evidence="5">
    <location>
        <begin position="31"/>
        <end position="106"/>
    </location>
</feature>
<dbReference type="Pfam" id="PF03110">
    <property type="entry name" value="SBP"/>
    <property type="match status" value="1"/>
</dbReference>
<evidence type="ECO:0000256" key="2">
    <source>
        <dbReference type="ARBA" id="ARBA00022771"/>
    </source>
</evidence>
<evidence type="ECO:0000313" key="6">
    <source>
        <dbReference type="EMBL" id="KAI5412120.1"/>
    </source>
</evidence>
<dbReference type="SUPFAM" id="SSF103612">
    <property type="entry name" value="SBT domain"/>
    <property type="match status" value="1"/>
</dbReference>
<sequence length="185" mass="20995">MLGHFGYHGAPILSSCESSTPSKKTRMHSLTAYCQFYGCIKDLSSCKDYHKRHKVCEVHSKIVVVNGIEQRFCQQCNRTVLEYNYVFTDKPPQVSVICPEVFSNGFSTSIKTQHETGFRPLSSLSFRPLSSLSIINGHHQPRSSLYRTTENNLPSFMKMLPHQLQVAARSMKTIDIMHMSLATPH</sequence>
<dbReference type="GO" id="GO:0003677">
    <property type="term" value="F:DNA binding"/>
    <property type="evidence" value="ECO:0007669"/>
    <property type="project" value="InterPro"/>
</dbReference>
<dbReference type="Gene3D" id="4.10.1100.10">
    <property type="entry name" value="Transcription factor, SBP-box domain"/>
    <property type="match status" value="1"/>
</dbReference>
<accession>A0A9D4X4N4</accession>
<dbReference type="InterPro" id="IPR036893">
    <property type="entry name" value="SBP_sf"/>
</dbReference>
<comment type="caution">
    <text evidence="6">The sequence shown here is derived from an EMBL/GenBank/DDBJ whole genome shotgun (WGS) entry which is preliminary data.</text>
</comment>
<dbReference type="PANTHER" id="PTHR31251:SF160">
    <property type="entry name" value="SBP-TYPE DOMAIN-CONTAINING PROTEIN"/>
    <property type="match status" value="1"/>
</dbReference>
<dbReference type="PANTHER" id="PTHR31251">
    <property type="entry name" value="SQUAMOSA PROMOTER-BINDING-LIKE PROTEIN 4"/>
    <property type="match status" value="1"/>
</dbReference>
<gene>
    <name evidence="6" type="ORF">KIW84_056976</name>
</gene>
<dbReference type="PROSITE" id="PS51141">
    <property type="entry name" value="ZF_SBP"/>
    <property type="match status" value="1"/>
</dbReference>
<dbReference type="GO" id="GO:0005634">
    <property type="term" value="C:nucleus"/>
    <property type="evidence" value="ECO:0007669"/>
    <property type="project" value="InterPro"/>
</dbReference>